<reference evidence="11" key="1">
    <citation type="submission" date="2021-01" db="EMBL/GenBank/DDBJ databases">
        <authorList>
            <person name="Corre E."/>
            <person name="Pelletier E."/>
            <person name="Niang G."/>
            <person name="Scheremetjew M."/>
            <person name="Finn R."/>
            <person name="Kale V."/>
            <person name="Holt S."/>
            <person name="Cochrane G."/>
            <person name="Meng A."/>
            <person name="Brown T."/>
            <person name="Cohen L."/>
        </authorList>
    </citation>
    <scope>NUCLEOTIDE SEQUENCE</scope>
    <source>
        <strain evidence="11">CCMP3105</strain>
    </source>
</reference>
<evidence type="ECO:0000313" key="11">
    <source>
        <dbReference type="EMBL" id="CAE4642303.1"/>
    </source>
</evidence>
<keyword evidence="8 9" id="KW-0472">Membrane</keyword>
<keyword evidence="3" id="KW-0328">Glycosyltransferase</keyword>
<dbReference type="InterPro" id="IPR028098">
    <property type="entry name" value="Glyco_trans_4-like_N"/>
</dbReference>
<dbReference type="GO" id="GO:0005789">
    <property type="term" value="C:endoplasmic reticulum membrane"/>
    <property type="evidence" value="ECO:0007669"/>
    <property type="project" value="UniProtKB-SubCell"/>
</dbReference>
<feature type="transmembrane region" description="Helical" evidence="9">
    <location>
        <begin position="194"/>
        <end position="211"/>
    </location>
</feature>
<dbReference type="AlphaFoldDB" id="A0A7S4SDJ1"/>
<keyword evidence="5 9" id="KW-0812">Transmembrane</keyword>
<evidence type="ECO:0000256" key="3">
    <source>
        <dbReference type="ARBA" id="ARBA00022676"/>
    </source>
</evidence>
<gene>
    <name evidence="11" type="ORF">AMON00008_LOCUS48667</name>
</gene>
<accession>A0A7S4SDJ1</accession>
<keyword evidence="6" id="KW-0256">Endoplasmic reticulum</keyword>
<keyword evidence="7 9" id="KW-1133">Transmembrane helix</keyword>
<dbReference type="EMBL" id="HBNR01068737">
    <property type="protein sequence ID" value="CAE4642303.1"/>
    <property type="molecule type" value="Transcribed_RNA"/>
</dbReference>
<feature type="transmembrane region" description="Helical" evidence="9">
    <location>
        <begin position="6"/>
        <end position="30"/>
    </location>
</feature>
<protein>
    <recommendedName>
        <fullName evidence="10">Glycosyltransferase subfamily 4-like N-terminal domain-containing protein</fullName>
    </recommendedName>
</protein>
<dbReference type="PANTHER" id="PTHR13036">
    <property type="entry name" value="BETA1,4 MANNOSYLTRANSFERASE"/>
    <property type="match status" value="1"/>
</dbReference>
<organism evidence="11">
    <name type="scientific">Alexandrium monilatum</name>
    <dbReference type="NCBI Taxonomy" id="311494"/>
    <lineage>
        <taxon>Eukaryota</taxon>
        <taxon>Sar</taxon>
        <taxon>Alveolata</taxon>
        <taxon>Dinophyceae</taxon>
        <taxon>Gonyaulacales</taxon>
        <taxon>Pyrocystaceae</taxon>
        <taxon>Alexandrium</taxon>
    </lineage>
</organism>
<feature type="domain" description="Glycosyltransferase subfamily 4-like N-terminal" evidence="10">
    <location>
        <begin position="90"/>
        <end position="248"/>
    </location>
</feature>
<evidence type="ECO:0000256" key="8">
    <source>
        <dbReference type="ARBA" id="ARBA00023136"/>
    </source>
</evidence>
<feature type="transmembrane region" description="Helical" evidence="9">
    <location>
        <begin position="133"/>
        <end position="156"/>
    </location>
</feature>
<dbReference type="PANTHER" id="PTHR13036:SF0">
    <property type="entry name" value="CHITOBIOSYLDIPHOSPHODOLICHOL BETA-MANNOSYLTRANSFERASE"/>
    <property type="match status" value="1"/>
</dbReference>
<evidence type="ECO:0000256" key="7">
    <source>
        <dbReference type="ARBA" id="ARBA00022989"/>
    </source>
</evidence>
<comment type="subcellular location">
    <subcellularLocation>
        <location evidence="1">Endoplasmic reticulum membrane</location>
        <topology evidence="1">Single-pass membrane protein</topology>
    </subcellularLocation>
</comment>
<evidence type="ECO:0000256" key="9">
    <source>
        <dbReference type="SAM" id="Phobius"/>
    </source>
</evidence>
<keyword evidence="4" id="KW-0808">Transferase</keyword>
<evidence type="ECO:0000256" key="1">
    <source>
        <dbReference type="ARBA" id="ARBA00004389"/>
    </source>
</evidence>
<name>A0A7S4SDJ1_9DINO</name>
<sequence>MWEEVLDYCIVISCCSVGLVILVALLIVIYDRIDALLRLESTPPRPRVTVLVLGDLGRSPRMQYHALSLASDVNLDCLWTGSTVPKPDDDKGVDVDLIGYAGEPCIRQLRDHPRVTVRTMPAIARPAGVSIPFVVWAPLKVFLQVMVLLWTLLVATPRPDTVLLQTPPAIPTLAVAWLAALVRGSRVVVDWHNFGYTILAMNVGSISHWMVRLAKIYESIFSQAGHGNLCVTHAMRDWLRAHWGVHASVLHDQPPAFFRRTSLEEMHELFVRLGQDPQPGQPDRAGLSEALWSDAPSASSSTPVKALLTARGADSVVRMRPDRPALIVSSTSWTEDEDFRVLLGALAELDARVRSDSRFPRLLCVVTGKGPQRAMYEAKMEKMRLEKVRIKTMWLDAADYPKLLGCCDLGVSLHSSSSGLDLPMKILDMFGAGMPVCALGFECLDELVQDGRNGLVFESSRQLADQLQQLLTGFPDARRLAELRSNVKPGRWSDNWVQHALPVILPDLSPDHVD</sequence>
<evidence type="ECO:0000256" key="4">
    <source>
        <dbReference type="ARBA" id="ARBA00022679"/>
    </source>
</evidence>
<dbReference type="SUPFAM" id="SSF53756">
    <property type="entry name" value="UDP-Glycosyltransferase/glycogen phosphorylase"/>
    <property type="match status" value="1"/>
</dbReference>
<dbReference type="Pfam" id="PF13579">
    <property type="entry name" value="Glyco_trans_4_4"/>
    <property type="match status" value="1"/>
</dbReference>
<proteinExistence type="predicted"/>
<dbReference type="Gene3D" id="3.40.50.2000">
    <property type="entry name" value="Glycogen Phosphorylase B"/>
    <property type="match status" value="2"/>
</dbReference>
<dbReference type="Pfam" id="PF13692">
    <property type="entry name" value="Glyco_trans_1_4"/>
    <property type="match status" value="1"/>
</dbReference>
<dbReference type="InterPro" id="IPR026051">
    <property type="entry name" value="ALG1-like"/>
</dbReference>
<evidence type="ECO:0000256" key="2">
    <source>
        <dbReference type="ARBA" id="ARBA00004922"/>
    </source>
</evidence>
<evidence type="ECO:0000259" key="10">
    <source>
        <dbReference type="Pfam" id="PF13579"/>
    </source>
</evidence>
<comment type="pathway">
    <text evidence="2">Protein modification; protein glycosylation.</text>
</comment>
<dbReference type="GO" id="GO:0000030">
    <property type="term" value="F:mannosyltransferase activity"/>
    <property type="evidence" value="ECO:0007669"/>
    <property type="project" value="InterPro"/>
</dbReference>
<evidence type="ECO:0000256" key="5">
    <source>
        <dbReference type="ARBA" id="ARBA00022692"/>
    </source>
</evidence>
<feature type="transmembrane region" description="Helical" evidence="9">
    <location>
        <begin position="162"/>
        <end position="182"/>
    </location>
</feature>
<evidence type="ECO:0000256" key="6">
    <source>
        <dbReference type="ARBA" id="ARBA00022824"/>
    </source>
</evidence>